<dbReference type="InParanoid" id="A0A251V0X2"/>
<name>A0A251V0X2_HELAN</name>
<gene>
    <name evidence="1" type="ORF">HannXRQ_Chr04g0114911</name>
</gene>
<dbReference type="OrthoDB" id="1918565at2759"/>
<organism evidence="1 2">
    <name type="scientific">Helianthus annuus</name>
    <name type="common">Common sunflower</name>
    <dbReference type="NCBI Taxonomy" id="4232"/>
    <lineage>
        <taxon>Eukaryota</taxon>
        <taxon>Viridiplantae</taxon>
        <taxon>Streptophyta</taxon>
        <taxon>Embryophyta</taxon>
        <taxon>Tracheophyta</taxon>
        <taxon>Spermatophyta</taxon>
        <taxon>Magnoliopsida</taxon>
        <taxon>eudicotyledons</taxon>
        <taxon>Gunneridae</taxon>
        <taxon>Pentapetalae</taxon>
        <taxon>asterids</taxon>
        <taxon>campanulids</taxon>
        <taxon>Asterales</taxon>
        <taxon>Asteraceae</taxon>
        <taxon>Asteroideae</taxon>
        <taxon>Heliantheae alliance</taxon>
        <taxon>Heliantheae</taxon>
        <taxon>Helianthus</taxon>
    </lineage>
</organism>
<protein>
    <submittedName>
        <fullName evidence="1">Putative F-box domain, Phloem protein 2-like protein</fullName>
    </submittedName>
</protein>
<reference evidence="2" key="1">
    <citation type="journal article" date="2017" name="Nature">
        <title>The sunflower genome provides insights into oil metabolism, flowering and Asterid evolution.</title>
        <authorList>
            <person name="Badouin H."/>
            <person name="Gouzy J."/>
            <person name="Grassa C.J."/>
            <person name="Murat F."/>
            <person name="Staton S.E."/>
            <person name="Cottret L."/>
            <person name="Lelandais-Briere C."/>
            <person name="Owens G.L."/>
            <person name="Carrere S."/>
            <person name="Mayjonade B."/>
            <person name="Legrand L."/>
            <person name="Gill N."/>
            <person name="Kane N.C."/>
            <person name="Bowers J.E."/>
            <person name="Hubner S."/>
            <person name="Bellec A."/>
            <person name="Berard A."/>
            <person name="Berges H."/>
            <person name="Blanchet N."/>
            <person name="Boniface M.C."/>
            <person name="Brunel D."/>
            <person name="Catrice O."/>
            <person name="Chaidir N."/>
            <person name="Claudel C."/>
            <person name="Donnadieu C."/>
            <person name="Faraut T."/>
            <person name="Fievet G."/>
            <person name="Helmstetter N."/>
            <person name="King M."/>
            <person name="Knapp S.J."/>
            <person name="Lai Z."/>
            <person name="Le Paslier M.C."/>
            <person name="Lippi Y."/>
            <person name="Lorenzon L."/>
            <person name="Mandel J.R."/>
            <person name="Marage G."/>
            <person name="Marchand G."/>
            <person name="Marquand E."/>
            <person name="Bret-Mestries E."/>
            <person name="Morien E."/>
            <person name="Nambeesan S."/>
            <person name="Nguyen T."/>
            <person name="Pegot-Espagnet P."/>
            <person name="Pouilly N."/>
            <person name="Raftis F."/>
            <person name="Sallet E."/>
            <person name="Schiex T."/>
            <person name="Thomas J."/>
            <person name="Vandecasteele C."/>
            <person name="Vares D."/>
            <person name="Vear F."/>
            <person name="Vautrin S."/>
            <person name="Crespi M."/>
            <person name="Mangin B."/>
            <person name="Burke J.M."/>
            <person name="Salse J."/>
            <person name="Munos S."/>
            <person name="Vincourt P."/>
            <person name="Rieseberg L.H."/>
            <person name="Langlade N.B."/>
        </authorList>
    </citation>
    <scope>NUCLEOTIDE SEQUENCE [LARGE SCALE GENOMIC DNA]</scope>
    <source>
        <strain evidence="2">cv. SF193</strain>
    </source>
</reference>
<sequence length="145" mass="16329">MTESDKAPTISDLPEGCVTDILLSITSPRDACRAASISKALNLAVDSDAVWERFLPPDYHEIIAREVSPVVFESKKQLYHLLSESYIILDRGYLGLKLDRQSGRKCYLLGAMDLSIAWGNDTRYWEWGHIPESRSSSLSMLGFFL</sequence>
<dbReference type="PANTHER" id="PTHR32278:SF61">
    <property type="entry name" value="F-BOX DOMAIN, PHLOEM PROTEIN 2-LIKE PROTEIN-RELATED"/>
    <property type="match status" value="1"/>
</dbReference>
<accession>A0A251V0X2</accession>
<dbReference type="SUPFAM" id="SSF81383">
    <property type="entry name" value="F-box domain"/>
    <property type="match status" value="1"/>
</dbReference>
<proteinExistence type="predicted"/>
<dbReference type="InterPro" id="IPR036047">
    <property type="entry name" value="F-box-like_dom_sf"/>
</dbReference>
<dbReference type="EMBL" id="CM007893">
    <property type="protein sequence ID" value="OTG28766.1"/>
    <property type="molecule type" value="Genomic_DNA"/>
</dbReference>
<dbReference type="InterPro" id="IPR025886">
    <property type="entry name" value="PP2-like"/>
</dbReference>
<evidence type="ECO:0000313" key="2">
    <source>
        <dbReference type="Proteomes" id="UP000215914"/>
    </source>
</evidence>
<evidence type="ECO:0000313" key="1">
    <source>
        <dbReference type="EMBL" id="OTG28766.1"/>
    </source>
</evidence>
<keyword evidence="2" id="KW-1185">Reference proteome</keyword>
<dbReference type="Pfam" id="PF14299">
    <property type="entry name" value="PP2"/>
    <property type="match status" value="1"/>
</dbReference>
<dbReference type="PANTHER" id="PTHR32278">
    <property type="entry name" value="F-BOX DOMAIN-CONTAINING PROTEIN"/>
    <property type="match status" value="1"/>
</dbReference>
<dbReference type="OMA" id="FIPRKLM"/>
<dbReference type="AlphaFoldDB" id="A0A251V0X2"/>
<dbReference type="Proteomes" id="UP000215914">
    <property type="component" value="Chromosome 4"/>
</dbReference>
<dbReference type="CDD" id="cd22162">
    <property type="entry name" value="F-box_AtSKIP3-like"/>
    <property type="match status" value="1"/>
</dbReference>